<dbReference type="OrthoDB" id="18145at2759"/>
<dbReference type="Pfam" id="PF21045">
    <property type="entry name" value="INT10"/>
    <property type="match status" value="2"/>
</dbReference>
<evidence type="ECO:0000313" key="5">
    <source>
        <dbReference type="EMBL" id="OQR68125.1"/>
    </source>
</evidence>
<dbReference type="AlphaFoldDB" id="A0A1V9X3I0"/>
<dbReference type="GO" id="GO:0016180">
    <property type="term" value="P:snRNA processing"/>
    <property type="evidence" value="ECO:0007669"/>
    <property type="project" value="InterPro"/>
</dbReference>
<dbReference type="InParanoid" id="A0A1V9X3I0"/>
<dbReference type="InterPro" id="IPR026164">
    <property type="entry name" value="Int_cplx_su10"/>
</dbReference>
<sequence length="677" mass="74330">MLGPVEGSCGLSVAGSPAEDYLIARSNCKDPFVSEAWLLTAKTLFPNSFSVQFAIYAMYKESQRYAEAASQLTDLLVTFGREPALWPEMRLVATGATTGGLLQESLTADFHATGLPLAGSGSLATSAIFAQLTPQSQYALLLAVCGRATDVADRCRCTLLLLRRFPDSIAEHGGPLIEELLATQRGGQQPAVAMQLRRLLVCDVLPLVVPRLQLPTLLTIDLLEHAIVHYVRSIHVMPAGSKASQTPPTEDPKELWGRLFELYRLVASKLKWPMAELLEGSSNLSEQQLARLKADAPHSGDVVDLSKSRGSSKSAQDDRTPKFYVTLVLFLRSAYFYGCYTAAAEGDENAMPGCVLPPGQLTTSRQLPADVAISLVAHFQIAVRCWGTLAAAYKADFERLAELLGLAEHWKAFLSTFFIDAAVYQNHLDEALQLGCKLLGELATSADWLARVKANLQMTSCLFATGDRETALTRLTETLTLLTSRTDDVSERPSHSSLKVLPPAPTIETGQQQQQQLCFVVCTRDEVLRFFIRILMTILKERLAGDQRDDLALGNLLVLSQADWPAHEGQVLQLIASIRRVKAFSYPLFMSYVVVPDILEEFAFLASDQHQELQLDLLPAAQGAGSRSRTVTRGVNKGAKEELRAAMEKQMGRANEDITQLIIAFLLSERHLLSTKR</sequence>
<keyword evidence="6" id="KW-1185">Reference proteome</keyword>
<dbReference type="Proteomes" id="UP000192247">
    <property type="component" value="Unassembled WGS sequence"/>
</dbReference>
<comment type="similarity">
    <text evidence="2">Belongs to the Integrator subunit 10 family.</text>
</comment>
<comment type="caution">
    <text evidence="5">The sequence shown here is derived from an EMBL/GenBank/DDBJ whole genome shotgun (WGS) entry which is preliminary data.</text>
</comment>
<evidence type="ECO:0000256" key="4">
    <source>
        <dbReference type="ARBA" id="ARBA00023242"/>
    </source>
</evidence>
<dbReference type="STRING" id="418985.A0A1V9X3I0"/>
<evidence type="ECO:0000313" key="6">
    <source>
        <dbReference type="Proteomes" id="UP000192247"/>
    </source>
</evidence>
<reference evidence="5 6" key="1">
    <citation type="journal article" date="2017" name="Gigascience">
        <title>Draft genome of the honey bee ectoparasitic mite, Tropilaelaps mercedesae, is shaped by the parasitic life history.</title>
        <authorList>
            <person name="Dong X."/>
            <person name="Armstrong S.D."/>
            <person name="Xia D."/>
            <person name="Makepeace B.L."/>
            <person name="Darby A.C."/>
            <person name="Kadowaki T."/>
        </authorList>
    </citation>
    <scope>NUCLEOTIDE SEQUENCE [LARGE SCALE GENOMIC DNA]</scope>
    <source>
        <strain evidence="5">Wuxi-XJTLU</strain>
    </source>
</reference>
<dbReference type="GO" id="GO:0032039">
    <property type="term" value="C:integrator complex"/>
    <property type="evidence" value="ECO:0007669"/>
    <property type="project" value="InterPro"/>
</dbReference>
<protein>
    <recommendedName>
        <fullName evidence="3">Integrator complex subunit 10</fullName>
    </recommendedName>
</protein>
<organism evidence="5 6">
    <name type="scientific">Tropilaelaps mercedesae</name>
    <dbReference type="NCBI Taxonomy" id="418985"/>
    <lineage>
        <taxon>Eukaryota</taxon>
        <taxon>Metazoa</taxon>
        <taxon>Ecdysozoa</taxon>
        <taxon>Arthropoda</taxon>
        <taxon>Chelicerata</taxon>
        <taxon>Arachnida</taxon>
        <taxon>Acari</taxon>
        <taxon>Parasitiformes</taxon>
        <taxon>Mesostigmata</taxon>
        <taxon>Gamasina</taxon>
        <taxon>Dermanyssoidea</taxon>
        <taxon>Laelapidae</taxon>
        <taxon>Tropilaelaps</taxon>
    </lineage>
</organism>
<keyword evidence="4" id="KW-0539">Nucleus</keyword>
<accession>A0A1V9X3I0</accession>
<gene>
    <name evidence="5" type="ORF">BIW11_13105</name>
</gene>
<dbReference type="FunCoup" id="A0A1V9X3I0">
    <property type="interactions" value="1154"/>
</dbReference>
<evidence type="ECO:0000256" key="1">
    <source>
        <dbReference type="ARBA" id="ARBA00004123"/>
    </source>
</evidence>
<proteinExistence type="inferred from homology"/>
<dbReference type="PANTHER" id="PTHR16055:SF2">
    <property type="entry name" value="INTEGRATOR COMPLEX SUBUNIT 10"/>
    <property type="match status" value="1"/>
</dbReference>
<name>A0A1V9X3I0_9ACAR</name>
<evidence type="ECO:0000256" key="3">
    <source>
        <dbReference type="ARBA" id="ARBA00016811"/>
    </source>
</evidence>
<evidence type="ECO:0000256" key="2">
    <source>
        <dbReference type="ARBA" id="ARBA00010391"/>
    </source>
</evidence>
<dbReference type="PANTHER" id="PTHR16055">
    <property type="entry name" value="INTEGRATOR COMPLEX SUBUNIT 10"/>
    <property type="match status" value="1"/>
</dbReference>
<comment type="subcellular location">
    <subcellularLocation>
        <location evidence="1">Nucleus</location>
    </subcellularLocation>
</comment>
<dbReference type="EMBL" id="MNPL01025923">
    <property type="protein sequence ID" value="OQR68125.1"/>
    <property type="molecule type" value="Genomic_DNA"/>
</dbReference>